<protein>
    <recommendedName>
        <fullName evidence="1">DUF6473 domain-containing protein</fullName>
    </recommendedName>
</protein>
<feature type="domain" description="DUF6473" evidence="1">
    <location>
        <begin position="17"/>
        <end position="254"/>
    </location>
</feature>
<dbReference type="RefSeq" id="WP_139080035.1">
    <property type="nucleotide sequence ID" value="NZ_VDFV01000002.1"/>
</dbReference>
<dbReference type="Pfam" id="PF20078">
    <property type="entry name" value="DUF6473"/>
    <property type="match status" value="1"/>
</dbReference>
<sequence>MKHDKFLGVEPGRPVRPALRFRDPERRPPGGHVVFLGGAETRGEVLERPFPALVETALGVPCLNLGVAQASAEAFLADPEVVGTCRGAALTVIEVMGAANLSNRLYAVHPRRNDRFLRALPALEAIVPGVDLCGVCFTRHLLRELRAAAPDRFDLVREELRLAWRARMRTLIERVGGPVLLLRLPPEEGDPVLGPDPLFVTDAMVEALRPWVAGIVEVPAGAGRWTPEEREAAAHREVAAALVGPVRAALAAQERVRASRSAPGRR</sequence>
<reference evidence="2 3" key="1">
    <citation type="submission" date="2019-06" db="EMBL/GenBank/DDBJ databases">
        <authorList>
            <person name="Jiang L."/>
        </authorList>
    </citation>
    <scope>NUCLEOTIDE SEQUENCE [LARGE SCALE GENOMIC DNA]</scope>
    <source>
        <strain evidence="2 3">YIM 48858</strain>
    </source>
</reference>
<evidence type="ECO:0000313" key="2">
    <source>
        <dbReference type="EMBL" id="TNC74072.1"/>
    </source>
</evidence>
<dbReference type="InterPro" id="IPR045524">
    <property type="entry name" value="DUF6473"/>
</dbReference>
<name>A0A5C4NIY8_9RHOB</name>
<dbReference type="Proteomes" id="UP000305709">
    <property type="component" value="Unassembled WGS sequence"/>
</dbReference>
<organism evidence="2 3">
    <name type="scientific">Rubellimicrobium roseum</name>
    <dbReference type="NCBI Taxonomy" id="687525"/>
    <lineage>
        <taxon>Bacteria</taxon>
        <taxon>Pseudomonadati</taxon>
        <taxon>Pseudomonadota</taxon>
        <taxon>Alphaproteobacteria</taxon>
        <taxon>Rhodobacterales</taxon>
        <taxon>Roseobacteraceae</taxon>
        <taxon>Rubellimicrobium</taxon>
    </lineage>
</organism>
<dbReference type="AlphaFoldDB" id="A0A5C4NIY8"/>
<evidence type="ECO:0000259" key="1">
    <source>
        <dbReference type="Pfam" id="PF20078"/>
    </source>
</evidence>
<accession>A0A5C4NIY8</accession>
<evidence type="ECO:0000313" key="3">
    <source>
        <dbReference type="Proteomes" id="UP000305709"/>
    </source>
</evidence>
<dbReference type="OrthoDB" id="7838347at2"/>
<proteinExistence type="predicted"/>
<dbReference type="EMBL" id="VDFV01000002">
    <property type="protein sequence ID" value="TNC74072.1"/>
    <property type="molecule type" value="Genomic_DNA"/>
</dbReference>
<gene>
    <name evidence="2" type="ORF">FHG71_02405</name>
</gene>
<keyword evidence="3" id="KW-1185">Reference proteome</keyword>
<comment type="caution">
    <text evidence="2">The sequence shown here is derived from an EMBL/GenBank/DDBJ whole genome shotgun (WGS) entry which is preliminary data.</text>
</comment>